<evidence type="ECO:0000259" key="3">
    <source>
        <dbReference type="Pfam" id="PF19313"/>
    </source>
</evidence>
<dbReference type="Pfam" id="PF19313">
    <property type="entry name" value="DUF5916"/>
    <property type="match status" value="1"/>
</dbReference>
<dbReference type="SUPFAM" id="SSF49344">
    <property type="entry name" value="CBD9-like"/>
    <property type="match status" value="1"/>
</dbReference>
<dbReference type="Gene3D" id="2.60.40.1190">
    <property type="match status" value="1"/>
</dbReference>
<sequence length="893" mass="98494">MFSLFAPFRGLRFDATRLVASRLLRLRLFAFAVLGAAASALPVLAANGEAKTSPDANRRPKRVYQATRLTGPAPVIDGRLDDACWRTLGSWSGGYTQFTPYHGAPPSHPTEIKILYDDRNLYVAIRAADGPIATRSRHPGDRDEFSGDIVGVTFDSYHDKRSAFEFDLTSAGQKIDLRLFNSSWDTTWNAVWDGKVSQDAKGWYAEFLIPLSQVRYVQGNDVWGLHSWRWIDSKKEEDDWNLIANDDSGIVQSFGELHGMAGLKVSRRIEVTPYVSAKAETFGHRDGEAAQSGRMKLDAGLDAKIGLTSNLTLDASLLPDFGQLDADPSVMNLTAFETFLEERRPFFLEGNDIFKFPFDEDAVFYSRRIGQSPSFWPSQTVLSMPGSATLLGALKLSGKTSQGLALGVLGCETESESAEVIDNGVPTSVGVVPRTDFLVARAQQEFRGGDTLVGGIVTRTQRYLDTPALRDAVPSQATVVGADLMHYWASREYFLQAVVVHSRVTGAPASIEQIQLDSARYFQRPIDGVSHVDPTRDSLEGTGLWLKAGRGSRGHWRYNEQFIARTPGLDFNDLGYLSIADRMSQRTEVSYVDKTPSALANSITLTASHQNEWTTRGEFLRPQLKLQLYSELRNKGTLSATLQGWGAGRDPIALRGGPMLWSPGVVSGYFWYGTDPSRRVFASLWGNLSRAQDASYRDSGLGVQLSARPCSPLLVSLSVERTNQTDLARSVAFSNPDGSAAASSYVARGDGQSLSFAFRAQWIIRPELRIQYYGSPFGSVLRHTDYRRVTAPLAHSAAARFSSVLGSTLQNGTVILDDGMSASNPDWNSGQFRSNLVLKWDYRRGSTLYLVWAQQRDTSALDTGNNARSSLGSLWNIAPDNQVMVKLTYWFSS</sequence>
<comment type="caution">
    <text evidence="4">The sequence shown here is derived from an EMBL/GenBank/DDBJ whole genome shotgun (WGS) entry which is preliminary data.</text>
</comment>
<dbReference type="Pfam" id="PF06452">
    <property type="entry name" value="CBM9_1"/>
    <property type="match status" value="1"/>
</dbReference>
<protein>
    <submittedName>
        <fullName evidence="4">Uncharacterized protein</fullName>
    </submittedName>
</protein>
<feature type="domain" description="DUF5916" evidence="3">
    <location>
        <begin position="268"/>
        <end position="890"/>
    </location>
</feature>
<dbReference type="InterPro" id="IPR010502">
    <property type="entry name" value="Carb-bd_dom_fam9"/>
</dbReference>
<proteinExistence type="predicted"/>
<dbReference type="CDD" id="cd09618">
    <property type="entry name" value="CBM9_like_2"/>
    <property type="match status" value="1"/>
</dbReference>
<accession>A0A1J5R9I8</accession>
<dbReference type="InterPro" id="IPR023827">
    <property type="entry name" value="Peptidase_S8_Asp-AS"/>
</dbReference>
<gene>
    <name evidence="4" type="ORF">GALL_293350</name>
</gene>
<dbReference type="GO" id="GO:0004553">
    <property type="term" value="F:hydrolase activity, hydrolyzing O-glycosyl compounds"/>
    <property type="evidence" value="ECO:0007669"/>
    <property type="project" value="InterPro"/>
</dbReference>
<name>A0A1J5R9I8_9ZZZZ</name>
<organism evidence="4">
    <name type="scientific">mine drainage metagenome</name>
    <dbReference type="NCBI Taxonomy" id="410659"/>
    <lineage>
        <taxon>unclassified sequences</taxon>
        <taxon>metagenomes</taxon>
        <taxon>ecological metagenomes</taxon>
    </lineage>
</organism>
<dbReference type="EMBL" id="MLJW01000358">
    <property type="protein sequence ID" value="OIQ88772.1"/>
    <property type="molecule type" value="Genomic_DNA"/>
</dbReference>
<reference evidence="4" key="1">
    <citation type="submission" date="2016-10" db="EMBL/GenBank/DDBJ databases">
        <title>Sequence of Gallionella enrichment culture.</title>
        <authorList>
            <person name="Poehlein A."/>
            <person name="Muehling M."/>
            <person name="Daniel R."/>
        </authorList>
    </citation>
    <scope>NUCLEOTIDE SEQUENCE</scope>
</reference>
<dbReference type="AlphaFoldDB" id="A0A1J5R9I8"/>
<keyword evidence="1" id="KW-0378">Hydrolase</keyword>
<evidence type="ECO:0000313" key="4">
    <source>
        <dbReference type="EMBL" id="OIQ88772.1"/>
    </source>
</evidence>
<feature type="domain" description="Carbohydrate-binding" evidence="2">
    <location>
        <begin position="76"/>
        <end position="238"/>
    </location>
</feature>
<dbReference type="GO" id="GO:0016052">
    <property type="term" value="P:carbohydrate catabolic process"/>
    <property type="evidence" value="ECO:0007669"/>
    <property type="project" value="InterPro"/>
</dbReference>
<evidence type="ECO:0000259" key="2">
    <source>
        <dbReference type="Pfam" id="PF06452"/>
    </source>
</evidence>
<dbReference type="GO" id="GO:0030246">
    <property type="term" value="F:carbohydrate binding"/>
    <property type="evidence" value="ECO:0007669"/>
    <property type="project" value="InterPro"/>
</dbReference>
<dbReference type="InterPro" id="IPR045670">
    <property type="entry name" value="DUF5916"/>
</dbReference>
<dbReference type="PROSITE" id="PS00136">
    <property type="entry name" value="SUBTILASE_ASP"/>
    <property type="match status" value="1"/>
</dbReference>
<evidence type="ECO:0000256" key="1">
    <source>
        <dbReference type="ARBA" id="ARBA00022801"/>
    </source>
</evidence>